<accession>A0A9D4IAD2</accession>
<reference evidence="2" key="2">
    <citation type="submission" date="2020-11" db="EMBL/GenBank/DDBJ databases">
        <authorList>
            <person name="McCartney M.A."/>
            <person name="Auch B."/>
            <person name="Kono T."/>
            <person name="Mallez S."/>
            <person name="Becker A."/>
            <person name="Gohl D.M."/>
            <person name="Silverstein K.A.T."/>
            <person name="Koren S."/>
            <person name="Bechman K.B."/>
            <person name="Herman A."/>
            <person name="Abrahante J.E."/>
            <person name="Garbe J."/>
        </authorList>
    </citation>
    <scope>NUCLEOTIDE SEQUENCE</scope>
    <source>
        <strain evidence="2">Duluth1</strain>
        <tissue evidence="2">Whole animal</tissue>
    </source>
</reference>
<reference evidence="2" key="1">
    <citation type="journal article" date="2019" name="bioRxiv">
        <title>The Genome of the Zebra Mussel, Dreissena polymorpha: A Resource for Invasive Species Research.</title>
        <authorList>
            <person name="McCartney M.A."/>
            <person name="Auch B."/>
            <person name="Kono T."/>
            <person name="Mallez S."/>
            <person name="Zhang Y."/>
            <person name="Obille A."/>
            <person name="Becker A."/>
            <person name="Abrahante J.E."/>
            <person name="Garbe J."/>
            <person name="Badalamenti J.P."/>
            <person name="Herman A."/>
            <person name="Mangelson H."/>
            <person name="Liachko I."/>
            <person name="Sullivan S."/>
            <person name="Sone E.D."/>
            <person name="Koren S."/>
            <person name="Silverstein K.A.T."/>
            <person name="Beckman K.B."/>
            <person name="Gohl D.M."/>
        </authorList>
    </citation>
    <scope>NUCLEOTIDE SEQUENCE</scope>
    <source>
        <strain evidence="2">Duluth1</strain>
        <tissue evidence="2">Whole animal</tissue>
    </source>
</reference>
<feature type="compositionally biased region" description="Polar residues" evidence="1">
    <location>
        <begin position="62"/>
        <end position="82"/>
    </location>
</feature>
<name>A0A9D4IAD2_DREPO</name>
<dbReference type="EMBL" id="JAIWYP010000010">
    <property type="protein sequence ID" value="KAH3754119.1"/>
    <property type="molecule type" value="Genomic_DNA"/>
</dbReference>
<proteinExistence type="predicted"/>
<evidence type="ECO:0000313" key="3">
    <source>
        <dbReference type="Proteomes" id="UP000828390"/>
    </source>
</evidence>
<comment type="caution">
    <text evidence="2">The sequence shown here is derived from an EMBL/GenBank/DDBJ whole genome shotgun (WGS) entry which is preliminary data.</text>
</comment>
<feature type="compositionally biased region" description="Acidic residues" evidence="1">
    <location>
        <begin position="46"/>
        <end position="57"/>
    </location>
</feature>
<feature type="compositionally biased region" description="Basic residues" evidence="1">
    <location>
        <begin position="87"/>
        <end position="96"/>
    </location>
</feature>
<sequence length="96" mass="10707">MSFELPQSISKAATSFKNKVGMTQQYTNKAYESFPEEEEYKISGSDDNDDVSSEESDSAVSTNDSAYQTISKTSRDSASAETSDVKQRRKTTKKIR</sequence>
<gene>
    <name evidence="2" type="ORF">DPMN_188780</name>
</gene>
<protein>
    <submittedName>
        <fullName evidence="2">Uncharacterized protein</fullName>
    </submittedName>
</protein>
<dbReference type="AlphaFoldDB" id="A0A9D4IAD2"/>
<evidence type="ECO:0000256" key="1">
    <source>
        <dbReference type="SAM" id="MobiDB-lite"/>
    </source>
</evidence>
<evidence type="ECO:0000313" key="2">
    <source>
        <dbReference type="EMBL" id="KAH3754119.1"/>
    </source>
</evidence>
<dbReference type="Proteomes" id="UP000828390">
    <property type="component" value="Unassembled WGS sequence"/>
</dbReference>
<feature type="region of interest" description="Disordered" evidence="1">
    <location>
        <begin position="28"/>
        <end position="96"/>
    </location>
</feature>
<organism evidence="2 3">
    <name type="scientific">Dreissena polymorpha</name>
    <name type="common">Zebra mussel</name>
    <name type="synonym">Mytilus polymorpha</name>
    <dbReference type="NCBI Taxonomy" id="45954"/>
    <lineage>
        <taxon>Eukaryota</taxon>
        <taxon>Metazoa</taxon>
        <taxon>Spiralia</taxon>
        <taxon>Lophotrochozoa</taxon>
        <taxon>Mollusca</taxon>
        <taxon>Bivalvia</taxon>
        <taxon>Autobranchia</taxon>
        <taxon>Heteroconchia</taxon>
        <taxon>Euheterodonta</taxon>
        <taxon>Imparidentia</taxon>
        <taxon>Neoheterodontei</taxon>
        <taxon>Myida</taxon>
        <taxon>Dreissenoidea</taxon>
        <taxon>Dreissenidae</taxon>
        <taxon>Dreissena</taxon>
    </lineage>
</organism>
<keyword evidence="3" id="KW-1185">Reference proteome</keyword>